<feature type="transmembrane region" description="Helical" evidence="1">
    <location>
        <begin position="140"/>
        <end position="161"/>
    </location>
</feature>
<dbReference type="KEGG" id="rvi:RVIR1_14660"/>
<evidence type="ECO:0000313" key="2">
    <source>
        <dbReference type="EMBL" id="BBB15905.1"/>
    </source>
</evidence>
<dbReference type="OrthoDB" id="5456784at2"/>
<keyword evidence="1" id="KW-0472">Membrane</keyword>
<sequence length="184" mass="21245">MLKKINKFLINYKYSLTYIVLIVLINTLFSYMPLTNIHGSEVSPMDWTVGVVYVLRDFAQRELQHKVIFAMFIGSILSYGLANKAMAIASMSAFLIAEFIDWAVYTFTRRPLSQRILWSASLSSPIDSAVFLAIVNQFNWLGVTILSLAKIAGVFIVWYWWRTRERRLLAERQSNSMIMNSLEI</sequence>
<evidence type="ECO:0008006" key="4">
    <source>
        <dbReference type="Google" id="ProtNLM"/>
    </source>
</evidence>
<dbReference type="RefSeq" id="WP_126323435.1">
    <property type="nucleotide sequence ID" value="NZ_AP018005.1"/>
</dbReference>
<keyword evidence="1" id="KW-1133">Transmembrane helix</keyword>
<keyword evidence="3" id="KW-1185">Reference proteome</keyword>
<gene>
    <name evidence="2" type="ORF">RVIR1_14660</name>
</gene>
<reference evidence="2 3" key="1">
    <citation type="submission" date="2017-03" db="EMBL/GenBank/DDBJ databases">
        <title>The genome sequence of Candidatus Rickettsiella viridis.</title>
        <authorList>
            <person name="Nikoh N."/>
            <person name="Tsuchida T."/>
            <person name="Yamaguchi K."/>
            <person name="Maeda T."/>
            <person name="Shigenobu S."/>
            <person name="Fukatsu T."/>
        </authorList>
    </citation>
    <scope>NUCLEOTIDE SEQUENCE [LARGE SCALE GENOMIC DNA]</scope>
    <source>
        <strain evidence="2 3">Ap-RA04</strain>
    </source>
</reference>
<dbReference type="AlphaFoldDB" id="A0A2Z5UXF6"/>
<evidence type="ECO:0000313" key="3">
    <source>
        <dbReference type="Proteomes" id="UP000282483"/>
    </source>
</evidence>
<protein>
    <recommendedName>
        <fullName evidence="4">PreQ0 transporter</fullName>
    </recommendedName>
</protein>
<feature type="transmembrane region" description="Helical" evidence="1">
    <location>
        <begin position="12"/>
        <end position="31"/>
    </location>
</feature>
<feature type="transmembrane region" description="Helical" evidence="1">
    <location>
        <begin position="116"/>
        <end position="134"/>
    </location>
</feature>
<feature type="transmembrane region" description="Helical" evidence="1">
    <location>
        <begin position="88"/>
        <end position="107"/>
    </location>
</feature>
<evidence type="ECO:0000256" key="1">
    <source>
        <dbReference type="SAM" id="Phobius"/>
    </source>
</evidence>
<accession>A0A2Z5UXF6</accession>
<keyword evidence="1" id="KW-0812">Transmembrane</keyword>
<name>A0A2Z5UXF6_9COXI</name>
<dbReference type="EMBL" id="AP018005">
    <property type="protein sequence ID" value="BBB15905.1"/>
    <property type="molecule type" value="Genomic_DNA"/>
</dbReference>
<organism evidence="2 3">
    <name type="scientific">Candidatus Rickettsiella viridis</name>
    <dbReference type="NCBI Taxonomy" id="676208"/>
    <lineage>
        <taxon>Bacteria</taxon>
        <taxon>Pseudomonadati</taxon>
        <taxon>Pseudomonadota</taxon>
        <taxon>Gammaproteobacteria</taxon>
        <taxon>Legionellales</taxon>
        <taxon>Coxiellaceae</taxon>
        <taxon>Rickettsiella</taxon>
    </lineage>
</organism>
<dbReference type="Proteomes" id="UP000282483">
    <property type="component" value="Chromosome"/>
</dbReference>
<proteinExistence type="predicted"/>